<dbReference type="Proteomes" id="UP000035762">
    <property type="component" value="Unassembled WGS sequence"/>
</dbReference>
<evidence type="ECO:0000313" key="1">
    <source>
        <dbReference type="EMBL" id="CEG06760.1"/>
    </source>
</evidence>
<organism evidence="1 2">
    <name type="scientific">Afipia felis</name>
    <name type="common">Cat scratch disease bacillus</name>
    <dbReference type="NCBI Taxonomy" id="1035"/>
    <lineage>
        <taxon>Bacteria</taxon>
        <taxon>Pseudomonadati</taxon>
        <taxon>Pseudomonadota</taxon>
        <taxon>Alphaproteobacteria</taxon>
        <taxon>Hyphomicrobiales</taxon>
        <taxon>Nitrobacteraceae</taxon>
        <taxon>Afipia</taxon>
    </lineage>
</organism>
<evidence type="ECO:0000313" key="2">
    <source>
        <dbReference type="Proteomes" id="UP000035762"/>
    </source>
</evidence>
<accession>A0A090MGE9</accession>
<sequence>MSAALSVPVWSVTRAVSCGTATSATATAAQHSRNARTSCLAIFIDAPRRPPRYLAGAGAGAGAGALKSTFGAVDISFSLSTVKFALVL</sequence>
<reference evidence="1 2" key="1">
    <citation type="journal article" date="2014" name="Genome Announc.">
        <title>Genome Sequence of Afipia felis Strain 76713, Isolated in Hospital Water Using an Amoeba Co-Culture Procedure.</title>
        <authorList>
            <person name="Benamar S."/>
            <person name="La Scola B."/>
            <person name="Croce O."/>
        </authorList>
    </citation>
    <scope>NUCLEOTIDE SEQUENCE [LARGE SCALE GENOMIC DNA]</scope>
    <source>
        <strain evidence="1 2">76713</strain>
    </source>
</reference>
<dbReference type="AlphaFoldDB" id="A0A090MGE9"/>
<name>A0A090MGE9_AFIFE</name>
<protein>
    <submittedName>
        <fullName evidence="1">Uncharacterized protein</fullName>
    </submittedName>
</protein>
<proteinExistence type="predicted"/>
<dbReference type="EMBL" id="CCAZ020000001">
    <property type="protein sequence ID" value="CEG06760.1"/>
    <property type="molecule type" value="Genomic_DNA"/>
</dbReference>
<comment type="caution">
    <text evidence="1">The sequence shown here is derived from an EMBL/GenBank/DDBJ whole genome shotgun (WGS) entry which is preliminary data.</text>
</comment>
<gene>
    <name evidence="1" type="ORF">BN961_00130</name>
</gene>
<keyword evidence="2" id="KW-1185">Reference proteome</keyword>